<evidence type="ECO:0000313" key="5">
    <source>
        <dbReference type="Proteomes" id="UP000218231"/>
    </source>
</evidence>
<dbReference type="InterPro" id="IPR037185">
    <property type="entry name" value="EmrE-like"/>
</dbReference>
<dbReference type="SUPFAM" id="SSF103481">
    <property type="entry name" value="Multidrug resistance efflux transporter EmrE"/>
    <property type="match status" value="2"/>
</dbReference>
<feature type="transmembrane region" description="Helical" evidence="2">
    <location>
        <begin position="58"/>
        <end position="81"/>
    </location>
</feature>
<evidence type="ECO:0000256" key="2">
    <source>
        <dbReference type="SAM" id="Phobius"/>
    </source>
</evidence>
<name>A0A2A2L115_9BILA</name>
<dbReference type="InterPro" id="IPR026505">
    <property type="entry name" value="Solute_c_fam_35_mem_F3/F4"/>
</dbReference>
<feature type="transmembrane region" description="Helical" evidence="2">
    <location>
        <begin position="136"/>
        <end position="155"/>
    </location>
</feature>
<comment type="caution">
    <text evidence="4">The sequence shown here is derived from an EMBL/GenBank/DDBJ whole genome shotgun (WGS) entry which is preliminary data.</text>
</comment>
<feature type="transmembrane region" description="Helical" evidence="2">
    <location>
        <begin position="102"/>
        <end position="124"/>
    </location>
</feature>
<feature type="transmembrane region" description="Helical" evidence="2">
    <location>
        <begin position="18"/>
        <end position="38"/>
    </location>
</feature>
<feature type="compositionally biased region" description="Basic and acidic residues" evidence="1">
    <location>
        <begin position="370"/>
        <end position="379"/>
    </location>
</feature>
<keyword evidence="5" id="KW-1185">Reference proteome</keyword>
<feature type="compositionally biased region" description="Polar residues" evidence="1">
    <location>
        <begin position="355"/>
        <end position="367"/>
    </location>
</feature>
<feature type="transmembrane region" description="Helical" evidence="2">
    <location>
        <begin position="186"/>
        <end position="209"/>
    </location>
</feature>
<protein>
    <recommendedName>
        <fullName evidence="3">EamA domain-containing protein</fullName>
    </recommendedName>
</protein>
<evidence type="ECO:0000259" key="3">
    <source>
        <dbReference type="Pfam" id="PF00892"/>
    </source>
</evidence>
<feature type="transmembrane region" description="Helical" evidence="2">
    <location>
        <begin position="221"/>
        <end position="243"/>
    </location>
</feature>
<dbReference type="InterPro" id="IPR000620">
    <property type="entry name" value="EamA_dom"/>
</dbReference>
<accession>A0A2A2L115</accession>
<reference evidence="4 5" key="1">
    <citation type="journal article" date="2017" name="Curr. Biol.">
        <title>Genome architecture and evolution of a unichromosomal asexual nematode.</title>
        <authorList>
            <person name="Fradin H."/>
            <person name="Zegar C."/>
            <person name="Gutwein M."/>
            <person name="Lucas J."/>
            <person name="Kovtun M."/>
            <person name="Corcoran D."/>
            <person name="Baugh L.R."/>
            <person name="Kiontke K."/>
            <person name="Gunsalus K."/>
            <person name="Fitch D.H."/>
            <person name="Piano F."/>
        </authorList>
    </citation>
    <scope>NUCLEOTIDE SEQUENCE [LARGE SCALE GENOMIC DNA]</scope>
    <source>
        <strain evidence="4">PF1309</strain>
    </source>
</reference>
<dbReference type="GO" id="GO:0016020">
    <property type="term" value="C:membrane"/>
    <property type="evidence" value="ECO:0007669"/>
    <property type="project" value="InterPro"/>
</dbReference>
<dbReference type="Gene3D" id="1.10.3730.20">
    <property type="match status" value="1"/>
</dbReference>
<organism evidence="4 5">
    <name type="scientific">Diploscapter pachys</name>
    <dbReference type="NCBI Taxonomy" id="2018661"/>
    <lineage>
        <taxon>Eukaryota</taxon>
        <taxon>Metazoa</taxon>
        <taxon>Ecdysozoa</taxon>
        <taxon>Nematoda</taxon>
        <taxon>Chromadorea</taxon>
        <taxon>Rhabditida</taxon>
        <taxon>Rhabditina</taxon>
        <taxon>Rhabditomorpha</taxon>
        <taxon>Rhabditoidea</taxon>
        <taxon>Rhabditidae</taxon>
        <taxon>Diploscapter</taxon>
    </lineage>
</organism>
<evidence type="ECO:0000256" key="1">
    <source>
        <dbReference type="SAM" id="MobiDB-lite"/>
    </source>
</evidence>
<dbReference type="Proteomes" id="UP000218231">
    <property type="component" value="Unassembled WGS sequence"/>
</dbReference>
<proteinExistence type="predicted"/>
<feature type="transmembrane region" description="Helical" evidence="2">
    <location>
        <begin position="282"/>
        <end position="305"/>
    </location>
</feature>
<gene>
    <name evidence="4" type="ORF">WR25_01958</name>
</gene>
<feature type="transmembrane region" description="Helical" evidence="2">
    <location>
        <begin position="255"/>
        <end position="275"/>
    </location>
</feature>
<dbReference type="PANTHER" id="PTHR19346">
    <property type="entry name" value="SUGAR PHOSPHATE TRANSPORTER DOMAIN-CONTAINING PROTEIN"/>
    <property type="match status" value="1"/>
</dbReference>
<feature type="region of interest" description="Disordered" evidence="1">
    <location>
        <begin position="349"/>
        <end position="379"/>
    </location>
</feature>
<evidence type="ECO:0000313" key="4">
    <source>
        <dbReference type="EMBL" id="PAV79840.1"/>
    </source>
</evidence>
<keyword evidence="2" id="KW-0472">Membrane</keyword>
<feature type="transmembrane region" description="Helical" evidence="2">
    <location>
        <begin position="162"/>
        <end position="180"/>
    </location>
</feature>
<sequence length="379" mass="41932">MARQRSPSISTVISERSILIRTIVSIVVIIGVSITWALSTQFSKTAIKTNPDKFSAPYFMMFFSTSFMSMCYPVYMLYEFFSRHNVKVAHVAAQGIFGSKGWTILSWLKTVGPFLFLWICANYSYTRSLMSITPSIATSISATNTAIVYVLSILVLGDRFNIFKILSILFAIAGVVVISVDHSKLSAHFIGIILAIVSATSAAIYKVLFKRQIGSASLGQVSLFMSSLGMLDLCVNWIPPLVLGLTDVEHIEFDYIPWAPMAIGACLSLLFNFLINFGIALLNPLTVSIGMLMGIPLNAAIDVIFRHTPLTFLYLLGTGLIMISFVLIVFPYELVFNKFKKSAKVAQETKENENIEQNSSDNTTKYGTVNHEESAIEKV</sequence>
<dbReference type="AlphaFoldDB" id="A0A2A2L115"/>
<keyword evidence="2" id="KW-1133">Transmembrane helix</keyword>
<feature type="domain" description="EamA" evidence="3">
    <location>
        <begin position="26"/>
        <end position="179"/>
    </location>
</feature>
<dbReference type="OrthoDB" id="10062838at2759"/>
<feature type="transmembrane region" description="Helical" evidence="2">
    <location>
        <begin position="311"/>
        <end position="332"/>
    </location>
</feature>
<dbReference type="PANTHER" id="PTHR19346:SF4">
    <property type="entry name" value="SUGAR PHOSPHATE TRANSPORTER DOMAIN-CONTAINING PROTEIN"/>
    <property type="match status" value="1"/>
</dbReference>
<dbReference type="Pfam" id="PF00892">
    <property type="entry name" value="EamA"/>
    <property type="match status" value="1"/>
</dbReference>
<keyword evidence="2" id="KW-0812">Transmembrane</keyword>
<dbReference type="EMBL" id="LIAE01007361">
    <property type="protein sequence ID" value="PAV79840.1"/>
    <property type="molecule type" value="Genomic_DNA"/>
</dbReference>